<dbReference type="SUPFAM" id="SSF56112">
    <property type="entry name" value="Protein kinase-like (PK-like)"/>
    <property type="match status" value="1"/>
</dbReference>
<dbReference type="InterPro" id="IPR023214">
    <property type="entry name" value="HAD_sf"/>
</dbReference>
<accession>A0A6C0F682</accession>
<dbReference type="SUPFAM" id="SSF56784">
    <property type="entry name" value="HAD-like"/>
    <property type="match status" value="1"/>
</dbReference>
<dbReference type="SUPFAM" id="SSF53448">
    <property type="entry name" value="Nucleotide-diphospho-sugar transferases"/>
    <property type="match status" value="1"/>
</dbReference>
<protein>
    <recommendedName>
        <fullName evidence="3">Nucleotidyl transferase domain-containing protein</fullName>
    </recommendedName>
</protein>
<dbReference type="GO" id="GO:0016779">
    <property type="term" value="F:nucleotidyltransferase activity"/>
    <property type="evidence" value="ECO:0007669"/>
    <property type="project" value="UniProtKB-KW"/>
</dbReference>
<organism evidence="4">
    <name type="scientific">viral metagenome</name>
    <dbReference type="NCBI Taxonomy" id="1070528"/>
    <lineage>
        <taxon>unclassified sequences</taxon>
        <taxon>metagenomes</taxon>
        <taxon>organismal metagenomes</taxon>
    </lineage>
</organism>
<dbReference type="PANTHER" id="PTHR43584:SF8">
    <property type="entry name" value="N-ACETYLMURAMATE ALPHA-1-PHOSPHATE URIDYLYLTRANSFERASE"/>
    <property type="match status" value="1"/>
</dbReference>
<evidence type="ECO:0000313" key="4">
    <source>
        <dbReference type="EMBL" id="QHT37168.1"/>
    </source>
</evidence>
<dbReference type="EMBL" id="MN738790">
    <property type="protein sequence ID" value="QHT37168.1"/>
    <property type="molecule type" value="Genomic_DNA"/>
</dbReference>
<dbReference type="InterPro" id="IPR005835">
    <property type="entry name" value="NTP_transferase_dom"/>
</dbReference>
<evidence type="ECO:0000256" key="1">
    <source>
        <dbReference type="ARBA" id="ARBA00022679"/>
    </source>
</evidence>
<dbReference type="Gene3D" id="3.90.550.10">
    <property type="entry name" value="Spore Coat Polysaccharide Biosynthesis Protein SpsA, Chain A"/>
    <property type="match status" value="1"/>
</dbReference>
<evidence type="ECO:0000259" key="3">
    <source>
        <dbReference type="Pfam" id="PF00483"/>
    </source>
</evidence>
<keyword evidence="1" id="KW-0808">Transferase</keyword>
<feature type="domain" description="Nucleotidyl transferase" evidence="3">
    <location>
        <begin position="10"/>
        <end position="220"/>
    </location>
</feature>
<dbReference type="InterPro" id="IPR029044">
    <property type="entry name" value="Nucleotide-diphossugar_trans"/>
</dbReference>
<reference evidence="4" key="1">
    <citation type="journal article" date="2020" name="Nature">
        <title>Giant virus diversity and host interactions through global metagenomics.</title>
        <authorList>
            <person name="Schulz F."/>
            <person name="Roux S."/>
            <person name="Paez-Espino D."/>
            <person name="Jungbluth S."/>
            <person name="Walsh D.A."/>
            <person name="Denef V.J."/>
            <person name="McMahon K.D."/>
            <person name="Konstantinidis K.T."/>
            <person name="Eloe-Fadrosh E.A."/>
            <person name="Kyrpides N.C."/>
            <person name="Woyke T."/>
        </authorList>
    </citation>
    <scope>NUCLEOTIDE SEQUENCE</scope>
    <source>
        <strain evidence="4">GVMAG-S-ERX555967-131</strain>
    </source>
</reference>
<name>A0A6C0F682_9ZZZZ</name>
<proteinExistence type="predicted"/>
<dbReference type="InterPro" id="IPR011009">
    <property type="entry name" value="Kinase-like_dom_sf"/>
</dbReference>
<keyword evidence="2" id="KW-0548">Nucleotidyltransferase</keyword>
<dbReference type="InterPro" id="IPR036412">
    <property type="entry name" value="HAD-like_sf"/>
</dbReference>
<evidence type="ECO:0000256" key="2">
    <source>
        <dbReference type="ARBA" id="ARBA00022695"/>
    </source>
</evidence>
<sequence>MLGTLNMNVIIPIGGVGSRFQKHNYEEPKPLINALTKPMITWVIDSLVGYDYELYIAYNNVLEKYNFESIIKTLYPKHQIKMMKLTVQTKGAIDTINKLCDIINNENPVLCIDCDTFYTCDILKHTENIKNGVIAFEDSNIYENPPYSYITFDKENEISNIEEKKKISNYACSGAYKFQNKHIIKRYYQEYETQAEGELYTSKFIRYLIARGKKFNSVIINAQKVHNLGTPLNLQIFCNNYPINSLYDMPKIDAKRICFDLDNTLVTSPETNGDYTTVLPITININMCNYLKKLGHYIIIYTARKMKSYMGNEGKCIANVGKITLNTLDEFHIQYDEIYFGKPYADYYIDDKAINAAHNLEKALGCYTNVSPRFFNKVELNTYKTIIKKSRNELNGEIYYYKNIPYEIKDMFPVYFGSKNAYEYEIEYIEGISLSKQLMSSKQFVLDILPEVFESINRFHKLEYKDTKQIRIEGLYAEKIESRFIDNFETYGNIEDSNDIYEKLMNYFETSKISKICVMHGDPVFSNIIVNMFGKFKFIDMRGCVGDQLTIFGDMFYDYGKLYQSIIGYDYILNDQKIDYQFVNEAKKIFEKQINNEKYIQHIKMVTASLIFSMLPLHDDKLKITKYIQLIKQHCIL</sequence>
<dbReference type="Pfam" id="PF00483">
    <property type="entry name" value="NTP_transferase"/>
    <property type="match status" value="1"/>
</dbReference>
<dbReference type="PANTHER" id="PTHR43584">
    <property type="entry name" value="NUCLEOTIDYL TRANSFERASE"/>
    <property type="match status" value="1"/>
</dbReference>
<dbReference type="Gene3D" id="3.40.50.1000">
    <property type="entry name" value="HAD superfamily/HAD-like"/>
    <property type="match status" value="1"/>
</dbReference>
<dbReference type="InterPro" id="IPR050065">
    <property type="entry name" value="GlmU-like"/>
</dbReference>
<dbReference type="AlphaFoldDB" id="A0A6C0F682"/>